<dbReference type="PROSITE" id="PS51257">
    <property type="entry name" value="PROKAR_LIPOPROTEIN"/>
    <property type="match status" value="1"/>
</dbReference>
<dbReference type="EMBL" id="LAZR01008818">
    <property type="protein sequence ID" value="KKM76380.1"/>
    <property type="molecule type" value="Genomic_DNA"/>
</dbReference>
<protein>
    <submittedName>
        <fullName evidence="1">Uncharacterized protein</fullName>
    </submittedName>
</protein>
<proteinExistence type="predicted"/>
<comment type="caution">
    <text evidence="1">The sequence shown here is derived from an EMBL/GenBank/DDBJ whole genome shotgun (WGS) entry which is preliminary data.</text>
</comment>
<dbReference type="AlphaFoldDB" id="A0A0F9MI73"/>
<sequence length="188" mass="21893">MKAKAMTWLLILSIFLVACSDEASLITYEYQCRDGSFVGSKDDCPTIVYEEEIPVEEEKEEIVEEVEEEVQEIQPVEEVYNEEDFDISLYLEGQDAKGYYLYPESYDYGHEIKVRIILESNKPVQIKIFNTKREYDIFMNGNPMDGKRNWASVKELDVVEYVSEGNMLLIYNGYLAEDIIVNGRVEYP</sequence>
<evidence type="ECO:0000313" key="1">
    <source>
        <dbReference type="EMBL" id="KKM76380.1"/>
    </source>
</evidence>
<organism evidence="1">
    <name type="scientific">marine sediment metagenome</name>
    <dbReference type="NCBI Taxonomy" id="412755"/>
    <lineage>
        <taxon>unclassified sequences</taxon>
        <taxon>metagenomes</taxon>
        <taxon>ecological metagenomes</taxon>
    </lineage>
</organism>
<accession>A0A0F9MI73</accession>
<reference evidence="1" key="1">
    <citation type="journal article" date="2015" name="Nature">
        <title>Complex archaea that bridge the gap between prokaryotes and eukaryotes.</title>
        <authorList>
            <person name="Spang A."/>
            <person name="Saw J.H."/>
            <person name="Jorgensen S.L."/>
            <person name="Zaremba-Niedzwiedzka K."/>
            <person name="Martijn J."/>
            <person name="Lind A.E."/>
            <person name="van Eijk R."/>
            <person name="Schleper C."/>
            <person name="Guy L."/>
            <person name="Ettema T.J."/>
        </authorList>
    </citation>
    <scope>NUCLEOTIDE SEQUENCE</scope>
</reference>
<name>A0A0F9MI73_9ZZZZ</name>
<gene>
    <name evidence="1" type="ORF">LCGC14_1380670</name>
</gene>